<dbReference type="AlphaFoldDB" id="A0A4Y2LWK9"/>
<feature type="region of interest" description="Disordered" evidence="1">
    <location>
        <begin position="77"/>
        <end position="99"/>
    </location>
</feature>
<dbReference type="Proteomes" id="UP000499080">
    <property type="component" value="Unassembled WGS sequence"/>
</dbReference>
<accession>A0A4Y2LWK9</accession>
<evidence type="ECO:0000313" key="2">
    <source>
        <dbReference type="EMBL" id="GBN17787.1"/>
    </source>
</evidence>
<organism evidence="2 3">
    <name type="scientific">Araneus ventricosus</name>
    <name type="common">Orbweaver spider</name>
    <name type="synonym">Epeira ventricosa</name>
    <dbReference type="NCBI Taxonomy" id="182803"/>
    <lineage>
        <taxon>Eukaryota</taxon>
        <taxon>Metazoa</taxon>
        <taxon>Ecdysozoa</taxon>
        <taxon>Arthropoda</taxon>
        <taxon>Chelicerata</taxon>
        <taxon>Arachnida</taxon>
        <taxon>Araneae</taxon>
        <taxon>Araneomorphae</taxon>
        <taxon>Entelegynae</taxon>
        <taxon>Araneoidea</taxon>
        <taxon>Araneidae</taxon>
        <taxon>Araneus</taxon>
    </lineage>
</organism>
<keyword evidence="3" id="KW-1185">Reference proteome</keyword>
<protein>
    <submittedName>
        <fullName evidence="2">Uncharacterized protein</fullName>
    </submittedName>
</protein>
<gene>
    <name evidence="2" type="ORF">AVEN_8093_1</name>
</gene>
<sequence length="99" mass="11383">MLIASYENYRYFNMVQHQKKHLSVLRSPSSKISSLNWAFTINSIHPDPIHLEGFLAERFHFQLIKFGEPFTGQRSDCANWNTKPKGNPMTSATATPPIF</sequence>
<evidence type="ECO:0000256" key="1">
    <source>
        <dbReference type="SAM" id="MobiDB-lite"/>
    </source>
</evidence>
<dbReference type="EMBL" id="BGPR01006297">
    <property type="protein sequence ID" value="GBN17787.1"/>
    <property type="molecule type" value="Genomic_DNA"/>
</dbReference>
<comment type="caution">
    <text evidence="2">The sequence shown here is derived from an EMBL/GenBank/DDBJ whole genome shotgun (WGS) entry which is preliminary data.</text>
</comment>
<proteinExistence type="predicted"/>
<reference evidence="2 3" key="1">
    <citation type="journal article" date="2019" name="Sci. Rep.">
        <title>Orb-weaving spider Araneus ventricosus genome elucidates the spidroin gene catalogue.</title>
        <authorList>
            <person name="Kono N."/>
            <person name="Nakamura H."/>
            <person name="Ohtoshi R."/>
            <person name="Moran D.A.P."/>
            <person name="Shinohara A."/>
            <person name="Yoshida Y."/>
            <person name="Fujiwara M."/>
            <person name="Mori M."/>
            <person name="Tomita M."/>
            <person name="Arakawa K."/>
        </authorList>
    </citation>
    <scope>NUCLEOTIDE SEQUENCE [LARGE SCALE GENOMIC DNA]</scope>
</reference>
<name>A0A4Y2LWK9_ARAVE</name>
<evidence type="ECO:0000313" key="3">
    <source>
        <dbReference type="Proteomes" id="UP000499080"/>
    </source>
</evidence>